<dbReference type="InterPro" id="IPR013783">
    <property type="entry name" value="Ig-like_fold"/>
</dbReference>
<gene>
    <name evidence="2" type="ORF">WS90_00020</name>
</gene>
<dbReference type="RefSeq" id="WP_059728700.1">
    <property type="nucleotide sequence ID" value="NZ_LOYH01000029.1"/>
</dbReference>
<comment type="caution">
    <text evidence="2">The sequence shown here is derived from an EMBL/GenBank/DDBJ whole genome shotgun (WGS) entry which is preliminary data.</text>
</comment>
<keyword evidence="1" id="KW-0732">Signal</keyword>
<evidence type="ECO:0000313" key="2">
    <source>
        <dbReference type="EMBL" id="KVK85769.1"/>
    </source>
</evidence>
<dbReference type="EMBL" id="LOYH01000029">
    <property type="protein sequence ID" value="KVK85769.1"/>
    <property type="molecule type" value="Genomic_DNA"/>
</dbReference>
<dbReference type="AlphaFoldDB" id="A0A118KKV0"/>
<dbReference type="Proteomes" id="UP000069001">
    <property type="component" value="Unassembled WGS sequence"/>
</dbReference>
<evidence type="ECO:0000256" key="1">
    <source>
        <dbReference type="SAM" id="SignalP"/>
    </source>
</evidence>
<name>A0A118KKV0_BURCE</name>
<feature type="signal peptide" evidence="1">
    <location>
        <begin position="1"/>
        <end position="25"/>
    </location>
</feature>
<evidence type="ECO:0008006" key="4">
    <source>
        <dbReference type="Google" id="ProtNLM"/>
    </source>
</evidence>
<feature type="chain" id="PRO_5007160142" description="Pilus assembly protein" evidence="1">
    <location>
        <begin position="26"/>
        <end position="221"/>
    </location>
</feature>
<proteinExistence type="predicted"/>
<sequence>MKQISSILRGLCAAVCLSVSTASFAEIDLMQKEVTVAAKATTVRVANNGGQPEYVSISLSRLLNPGVPLDDERLEPIGDSKQPSLYAYPFRMTLAPGQTKTITLKPTRAVETETVYRLDVKPVVKMQAGEHKRAAASIVVNLGFSGLVRQLPGNERRTLAVACEAGGARVSATGNVRYRVEDVEVDGRKIDDFNVYPGVPLPVHGRVVTIPGHPACDGHAG</sequence>
<evidence type="ECO:0000313" key="3">
    <source>
        <dbReference type="Proteomes" id="UP000069001"/>
    </source>
</evidence>
<reference evidence="2 3" key="1">
    <citation type="submission" date="2015-11" db="EMBL/GenBank/DDBJ databases">
        <title>Expanding the genomic diversity of Burkholderia species for the development of highly accurate diagnostics.</title>
        <authorList>
            <person name="Sahl J."/>
            <person name="Keim P."/>
            <person name="Wagner D."/>
        </authorList>
    </citation>
    <scope>NUCLEOTIDE SEQUENCE [LARGE SCALE GENOMIC DNA]</scope>
    <source>
        <strain evidence="2 3">MSMB1302</strain>
    </source>
</reference>
<organism evidence="2 3">
    <name type="scientific">Burkholderia cepacia</name>
    <name type="common">Pseudomonas cepacia</name>
    <dbReference type="NCBI Taxonomy" id="292"/>
    <lineage>
        <taxon>Bacteria</taxon>
        <taxon>Pseudomonadati</taxon>
        <taxon>Pseudomonadota</taxon>
        <taxon>Betaproteobacteria</taxon>
        <taxon>Burkholderiales</taxon>
        <taxon>Burkholderiaceae</taxon>
        <taxon>Burkholderia</taxon>
        <taxon>Burkholderia cepacia complex</taxon>
    </lineage>
</organism>
<dbReference type="Gene3D" id="2.60.40.10">
    <property type="entry name" value="Immunoglobulins"/>
    <property type="match status" value="1"/>
</dbReference>
<protein>
    <recommendedName>
        <fullName evidence="4">Pilus assembly protein</fullName>
    </recommendedName>
</protein>
<accession>A0A118KKV0</accession>